<reference evidence="9 10" key="1">
    <citation type="submission" date="2020-09" db="EMBL/GenBank/DDBJ databases">
        <title>Genome sequence of the banana aphid, Pentalonia nigronervosa Coquerel (Hemiptera: Aphididae) and its symbionts.</title>
        <authorList>
            <person name="Mathers T.C."/>
            <person name="Mugford S.T."/>
            <person name="Hogenhout S.A."/>
            <person name="Tripathi L."/>
        </authorList>
    </citation>
    <scope>NUCLEOTIDE SEQUENCE [LARGE SCALE GENOMIC DNA]</scope>
    <source>
        <strain evidence="9">Ba4</strain>
    </source>
</reference>
<feature type="binding site" evidence="5">
    <location>
        <begin position="10"/>
        <end position="15"/>
    </location>
    <ligand>
        <name>ATP</name>
        <dbReference type="ChEBI" id="CHEBI:30616"/>
    </ligand>
</feature>
<dbReference type="FunFam" id="3.40.50.300:FF:000106">
    <property type="entry name" value="Adenylate kinase mitochondrial"/>
    <property type="match status" value="1"/>
</dbReference>
<dbReference type="NCBIfam" id="TIGR01351">
    <property type="entry name" value="adk"/>
    <property type="match status" value="1"/>
</dbReference>
<keyword evidence="1 5" id="KW-0808">Transferase</keyword>
<feature type="binding site" evidence="5">
    <location>
        <begin position="57"/>
        <end position="59"/>
    </location>
    <ligand>
        <name>AMP</name>
        <dbReference type="ChEBI" id="CHEBI:456215"/>
    </ligand>
</feature>
<feature type="binding site" evidence="5">
    <location>
        <position position="156"/>
    </location>
    <ligand>
        <name>AMP</name>
        <dbReference type="ChEBI" id="CHEBI:456215"/>
    </ligand>
</feature>
<evidence type="ECO:0000259" key="8">
    <source>
        <dbReference type="Pfam" id="PF05191"/>
    </source>
</evidence>
<dbReference type="EC" id="2.7.4.3" evidence="5 7"/>
<accession>A0A7H1AYW1</accession>
<name>A0A7H1AYW1_9GAMM</name>
<keyword evidence="3 5" id="KW-0547">Nucleotide-binding</keyword>
<evidence type="ECO:0000256" key="7">
    <source>
        <dbReference type="RuleBase" id="RU003331"/>
    </source>
</evidence>
<evidence type="ECO:0000313" key="9">
    <source>
        <dbReference type="EMBL" id="QNS01666.1"/>
    </source>
</evidence>
<keyword evidence="5" id="KW-0963">Cytoplasm</keyword>
<dbReference type="SUPFAM" id="SSF52540">
    <property type="entry name" value="P-loop containing nucleoside triphosphate hydrolases"/>
    <property type="match status" value="1"/>
</dbReference>
<dbReference type="EMBL" id="CP061275">
    <property type="protein sequence ID" value="QNS01666.1"/>
    <property type="molecule type" value="Genomic_DNA"/>
</dbReference>
<dbReference type="CDD" id="cd01428">
    <property type="entry name" value="ADK"/>
    <property type="match status" value="1"/>
</dbReference>
<dbReference type="GO" id="GO:0005524">
    <property type="term" value="F:ATP binding"/>
    <property type="evidence" value="ECO:0007669"/>
    <property type="project" value="UniProtKB-UniRule"/>
</dbReference>
<dbReference type="PANTHER" id="PTHR23359">
    <property type="entry name" value="NUCLEOTIDE KINASE"/>
    <property type="match status" value="1"/>
</dbReference>
<dbReference type="Proteomes" id="UP000516346">
    <property type="component" value="Chromosome"/>
</dbReference>
<protein>
    <recommendedName>
        <fullName evidence="5 7">Adenylate kinase</fullName>
        <shortName evidence="5">AK</shortName>
        <ecNumber evidence="5 7">2.7.4.3</ecNumber>
    </recommendedName>
    <alternativeName>
        <fullName evidence="5">ATP-AMP transphosphorylase</fullName>
    </alternativeName>
    <alternativeName>
        <fullName evidence="5">ATP:AMP phosphotransferase</fullName>
    </alternativeName>
    <alternativeName>
        <fullName evidence="5">Adenylate monophosphate kinase</fullName>
    </alternativeName>
</protein>
<sequence length="216" mass="24841">MRIVLLGPPGSGKGTQSKFIAERYKIPKISIGDILRENISLKNNIGKNIQHTIKNGNLVSDDIVCNVMKQRIQQKDCINGFLLDGFPRTIGQAKYLLQQKIKIDFVLKLTLPSKLILERLSGRRIHAESGRTYHIKFNPPKQKNKDDITGQILTIRDDDQQASIKKRIQEYQKIDSILEEHYLSEKKLGNIKYFKIDGVNPLLRIRNTIKLILEQQ</sequence>
<comment type="subcellular location">
    <subcellularLocation>
        <location evidence="5 7">Cytoplasm</location>
    </subcellularLocation>
</comment>
<dbReference type="InterPro" id="IPR033690">
    <property type="entry name" value="Adenylat_kinase_CS"/>
</dbReference>
<dbReference type="InterPro" id="IPR006259">
    <property type="entry name" value="Adenyl_kin_sub"/>
</dbReference>
<feature type="binding site" evidence="5">
    <location>
        <position position="123"/>
    </location>
    <ligand>
        <name>ATP</name>
        <dbReference type="ChEBI" id="CHEBI:30616"/>
    </ligand>
</feature>
<dbReference type="Pfam" id="PF05191">
    <property type="entry name" value="ADK_lid"/>
    <property type="match status" value="1"/>
</dbReference>
<feature type="region of interest" description="NMP" evidence="5">
    <location>
        <begin position="30"/>
        <end position="59"/>
    </location>
</feature>
<keyword evidence="5 7" id="KW-0067">ATP-binding</keyword>
<comment type="pathway">
    <text evidence="5">Purine metabolism; AMP biosynthesis via salvage pathway; AMP from ADP: step 1/1.</text>
</comment>
<feature type="domain" description="Adenylate kinase active site lid" evidence="8">
    <location>
        <begin position="123"/>
        <end position="158"/>
    </location>
</feature>
<comment type="subunit">
    <text evidence="5 7">Monomer.</text>
</comment>
<evidence type="ECO:0000256" key="4">
    <source>
        <dbReference type="ARBA" id="ARBA00022777"/>
    </source>
</evidence>
<comment type="domain">
    <text evidence="5">Consists of three domains, a large central CORE domain and two small peripheral domains, NMPbind and LID, which undergo movements during catalysis. The LID domain closes over the site of phosphoryl transfer upon ATP binding. Assembling and dissambling the active center during each catalytic cycle provides an effective means to prevent ATP hydrolysis.</text>
</comment>
<dbReference type="UniPathway" id="UPA00588">
    <property type="reaction ID" value="UER00649"/>
</dbReference>
<dbReference type="GO" id="GO:0004017">
    <property type="term" value="F:AMP kinase activity"/>
    <property type="evidence" value="ECO:0007669"/>
    <property type="project" value="UniProtKB-UniRule"/>
</dbReference>
<evidence type="ECO:0000256" key="3">
    <source>
        <dbReference type="ARBA" id="ARBA00022741"/>
    </source>
</evidence>
<dbReference type="PROSITE" id="PS00113">
    <property type="entry name" value="ADENYLATE_KINASE"/>
    <property type="match status" value="1"/>
</dbReference>
<dbReference type="AlphaFoldDB" id="A0A7H1AYW1"/>
<dbReference type="Pfam" id="PF00406">
    <property type="entry name" value="ADK"/>
    <property type="match status" value="1"/>
</dbReference>
<comment type="function">
    <text evidence="5">Catalyzes the reversible transfer of the terminal phosphate group between ATP and AMP. Plays an important role in cellular energy homeostasis and in adenine nucleotide metabolism.</text>
</comment>
<dbReference type="Gene3D" id="3.40.50.300">
    <property type="entry name" value="P-loop containing nucleotide triphosphate hydrolases"/>
    <property type="match status" value="1"/>
</dbReference>
<proteinExistence type="inferred from homology"/>
<comment type="caution">
    <text evidence="5">Lacks conserved residue(s) required for the propagation of feature annotation.</text>
</comment>
<keyword evidence="4 5" id="KW-0418">Kinase</keyword>
<feature type="binding site" evidence="5">
    <location>
        <begin position="132"/>
        <end position="133"/>
    </location>
    <ligand>
        <name>ATP</name>
        <dbReference type="ChEBI" id="CHEBI:30616"/>
    </ligand>
</feature>
<dbReference type="GO" id="GO:0044209">
    <property type="term" value="P:AMP salvage"/>
    <property type="evidence" value="ECO:0007669"/>
    <property type="project" value="UniProtKB-UniRule"/>
</dbReference>
<dbReference type="PRINTS" id="PR00094">
    <property type="entry name" value="ADENYLTKNASE"/>
</dbReference>
<evidence type="ECO:0000313" key="10">
    <source>
        <dbReference type="Proteomes" id="UP000516346"/>
    </source>
</evidence>
<feature type="binding site" evidence="5">
    <location>
        <begin position="85"/>
        <end position="88"/>
    </location>
    <ligand>
        <name>AMP</name>
        <dbReference type="ChEBI" id="CHEBI:456215"/>
    </ligand>
</feature>
<keyword evidence="2 5" id="KW-0545">Nucleotide biosynthesis</keyword>
<comment type="similarity">
    <text evidence="5 6">Belongs to the adenylate kinase family.</text>
</comment>
<dbReference type="InterPro" id="IPR000850">
    <property type="entry name" value="Adenylat/UMP-CMP_kin"/>
</dbReference>
<gene>
    <name evidence="5 9" type="primary">adk</name>
    <name evidence="9" type="ORF">ICW73_01580</name>
</gene>
<evidence type="ECO:0000256" key="6">
    <source>
        <dbReference type="RuleBase" id="RU003330"/>
    </source>
</evidence>
<feature type="region of interest" description="LID" evidence="5">
    <location>
        <begin position="122"/>
        <end position="159"/>
    </location>
</feature>
<evidence type="ECO:0000256" key="2">
    <source>
        <dbReference type="ARBA" id="ARBA00022727"/>
    </source>
</evidence>
<feature type="binding site" evidence="5">
    <location>
        <position position="36"/>
    </location>
    <ligand>
        <name>AMP</name>
        <dbReference type="ChEBI" id="CHEBI:456215"/>
    </ligand>
</feature>
<evidence type="ECO:0000256" key="5">
    <source>
        <dbReference type="HAMAP-Rule" id="MF_00235"/>
    </source>
</evidence>
<feature type="binding site" evidence="5">
    <location>
        <position position="92"/>
    </location>
    <ligand>
        <name>AMP</name>
        <dbReference type="ChEBI" id="CHEBI:456215"/>
    </ligand>
</feature>
<dbReference type="HAMAP" id="MF_00235">
    <property type="entry name" value="Adenylate_kinase_Adk"/>
    <property type="match status" value="1"/>
</dbReference>
<dbReference type="InterPro" id="IPR027417">
    <property type="entry name" value="P-loop_NTPase"/>
</dbReference>
<dbReference type="NCBIfam" id="NF001379">
    <property type="entry name" value="PRK00279.1-1"/>
    <property type="match status" value="1"/>
</dbReference>
<comment type="catalytic activity">
    <reaction evidence="5 7">
        <text>AMP + ATP = 2 ADP</text>
        <dbReference type="Rhea" id="RHEA:12973"/>
        <dbReference type="ChEBI" id="CHEBI:30616"/>
        <dbReference type="ChEBI" id="CHEBI:456215"/>
        <dbReference type="ChEBI" id="CHEBI:456216"/>
        <dbReference type="EC" id="2.7.4.3"/>
    </reaction>
</comment>
<feature type="binding site" evidence="5">
    <location>
        <position position="167"/>
    </location>
    <ligand>
        <name>AMP</name>
        <dbReference type="ChEBI" id="CHEBI:456215"/>
    </ligand>
</feature>
<dbReference type="GO" id="GO:0005737">
    <property type="term" value="C:cytoplasm"/>
    <property type="evidence" value="ECO:0007669"/>
    <property type="project" value="UniProtKB-SubCell"/>
</dbReference>
<feature type="binding site" evidence="5">
    <location>
        <position position="200"/>
    </location>
    <ligand>
        <name>ATP</name>
        <dbReference type="ChEBI" id="CHEBI:30616"/>
    </ligand>
</feature>
<organism evidence="9 10">
    <name type="scientific">Buchnera aphidicola</name>
    <name type="common">Pentalonia nigronervosa</name>
    <dbReference type="NCBI Taxonomy" id="1309793"/>
    <lineage>
        <taxon>Bacteria</taxon>
        <taxon>Pseudomonadati</taxon>
        <taxon>Pseudomonadota</taxon>
        <taxon>Gammaproteobacteria</taxon>
        <taxon>Enterobacterales</taxon>
        <taxon>Erwiniaceae</taxon>
        <taxon>Buchnera</taxon>
    </lineage>
</organism>
<evidence type="ECO:0000256" key="1">
    <source>
        <dbReference type="ARBA" id="ARBA00022679"/>
    </source>
</evidence>
<dbReference type="InterPro" id="IPR007862">
    <property type="entry name" value="Adenylate_kinase_lid-dom"/>
</dbReference>